<protein>
    <submittedName>
        <fullName evidence="3">Uncharacterized protein</fullName>
    </submittedName>
</protein>
<feature type="transmembrane region" description="Helical" evidence="2">
    <location>
        <begin position="89"/>
        <end position="110"/>
    </location>
</feature>
<organism evidence="3 4">
    <name type="scientific">Popillia japonica</name>
    <name type="common">Japanese beetle</name>
    <dbReference type="NCBI Taxonomy" id="7064"/>
    <lineage>
        <taxon>Eukaryota</taxon>
        <taxon>Metazoa</taxon>
        <taxon>Ecdysozoa</taxon>
        <taxon>Arthropoda</taxon>
        <taxon>Hexapoda</taxon>
        <taxon>Insecta</taxon>
        <taxon>Pterygota</taxon>
        <taxon>Neoptera</taxon>
        <taxon>Endopterygota</taxon>
        <taxon>Coleoptera</taxon>
        <taxon>Polyphaga</taxon>
        <taxon>Scarabaeiformia</taxon>
        <taxon>Scarabaeidae</taxon>
        <taxon>Rutelinae</taxon>
        <taxon>Popillia</taxon>
    </lineage>
</organism>
<comment type="caution">
    <text evidence="3">The sequence shown here is derived from an EMBL/GenBank/DDBJ whole genome shotgun (WGS) entry which is preliminary data.</text>
</comment>
<feature type="region of interest" description="Disordered" evidence="1">
    <location>
        <begin position="117"/>
        <end position="215"/>
    </location>
</feature>
<evidence type="ECO:0000313" key="4">
    <source>
        <dbReference type="Proteomes" id="UP001458880"/>
    </source>
</evidence>
<dbReference type="AlphaFoldDB" id="A0AAW1ID11"/>
<evidence type="ECO:0000256" key="1">
    <source>
        <dbReference type="SAM" id="MobiDB-lite"/>
    </source>
</evidence>
<name>A0AAW1ID11_POPJA</name>
<evidence type="ECO:0000256" key="2">
    <source>
        <dbReference type="SAM" id="Phobius"/>
    </source>
</evidence>
<keyword evidence="4" id="KW-1185">Reference proteome</keyword>
<keyword evidence="2" id="KW-0472">Membrane</keyword>
<reference evidence="3 4" key="1">
    <citation type="journal article" date="2024" name="BMC Genomics">
        <title>De novo assembly and annotation of Popillia japonica's genome with initial clues to its potential as an invasive pest.</title>
        <authorList>
            <person name="Cucini C."/>
            <person name="Boschi S."/>
            <person name="Funari R."/>
            <person name="Cardaioli E."/>
            <person name="Iannotti N."/>
            <person name="Marturano G."/>
            <person name="Paoli F."/>
            <person name="Bruttini M."/>
            <person name="Carapelli A."/>
            <person name="Frati F."/>
            <person name="Nardi F."/>
        </authorList>
    </citation>
    <scope>NUCLEOTIDE SEQUENCE [LARGE SCALE GENOMIC DNA]</scope>
    <source>
        <strain evidence="3">DMR45628</strain>
    </source>
</reference>
<keyword evidence="2" id="KW-0812">Transmembrane</keyword>
<proteinExistence type="predicted"/>
<gene>
    <name evidence="3" type="ORF">QE152_g36228</name>
</gene>
<keyword evidence="2" id="KW-1133">Transmembrane helix</keyword>
<accession>A0AAW1ID11</accession>
<evidence type="ECO:0000313" key="3">
    <source>
        <dbReference type="EMBL" id="KAK9687498.1"/>
    </source>
</evidence>
<dbReference type="EMBL" id="JASPKY010000638">
    <property type="protein sequence ID" value="KAK9687498.1"/>
    <property type="molecule type" value="Genomic_DNA"/>
</dbReference>
<sequence>MFLSQNNVKVDDSKYFDQLQNLKSFLKNNKESVDFKKLLAHKKWVVYFKSMSSQDYFSEFLTICQYCFPIPGHNANIERVFSLIVSQSMTIYTMTTFIMMIFFLVTLEVITKADSTPPSALKTDRDLQSQTPPSTFPPLVQSRKQITPPSTFPPLVRDSTTTVSTFPPLLHDRYKDEGPVNPPAATDRPTSPIQDHATPISPVKKPSRPSQLDGVKDHVTTSTFPPLIHEHIPSSNVDKYKPMENPVHTAGSSQQPMSGACSTAIIGCCSPISPLRKSVMECLNLLGCSGPFWGLGPCSSTALDEAFRTAAQFYKNSKL</sequence>
<dbReference type="Proteomes" id="UP001458880">
    <property type="component" value="Unassembled WGS sequence"/>
</dbReference>